<dbReference type="GO" id="GO:0036064">
    <property type="term" value="C:ciliary basal body"/>
    <property type="evidence" value="ECO:0007669"/>
    <property type="project" value="TreeGrafter"/>
</dbReference>
<dbReference type="STRING" id="6313.A0A0K0DRQ9"/>
<evidence type="ECO:0000313" key="6">
    <source>
        <dbReference type="WBParaSite" id="ACAC_0001444801-mRNA-1"/>
    </source>
</evidence>
<comment type="similarity">
    <text evidence="1">Belongs to the tubulin--tyrosine ligase family.</text>
</comment>
<organism evidence="5 6">
    <name type="scientific">Angiostrongylus cantonensis</name>
    <name type="common">Rat lungworm</name>
    <dbReference type="NCBI Taxonomy" id="6313"/>
    <lineage>
        <taxon>Eukaryota</taxon>
        <taxon>Metazoa</taxon>
        <taxon>Ecdysozoa</taxon>
        <taxon>Nematoda</taxon>
        <taxon>Chromadorea</taxon>
        <taxon>Rhabditida</taxon>
        <taxon>Rhabditina</taxon>
        <taxon>Rhabditomorpha</taxon>
        <taxon>Strongyloidea</taxon>
        <taxon>Metastrongylidae</taxon>
        <taxon>Angiostrongylus</taxon>
    </lineage>
</organism>
<dbReference type="Proteomes" id="UP000035642">
    <property type="component" value="Unassembled WGS sequence"/>
</dbReference>
<proteinExistence type="inferred from homology"/>
<evidence type="ECO:0000256" key="4">
    <source>
        <dbReference type="ARBA" id="ARBA00022840"/>
    </source>
</evidence>
<dbReference type="GO" id="GO:0019098">
    <property type="term" value="P:reproductive behavior"/>
    <property type="evidence" value="ECO:0007669"/>
    <property type="project" value="UniProtKB-ARBA"/>
</dbReference>
<dbReference type="GO" id="GO:0015631">
    <property type="term" value="F:tubulin binding"/>
    <property type="evidence" value="ECO:0007669"/>
    <property type="project" value="TreeGrafter"/>
</dbReference>
<dbReference type="GO" id="GO:0000226">
    <property type="term" value="P:microtubule cytoskeleton organization"/>
    <property type="evidence" value="ECO:0007669"/>
    <property type="project" value="TreeGrafter"/>
</dbReference>
<evidence type="ECO:0000256" key="3">
    <source>
        <dbReference type="ARBA" id="ARBA00022741"/>
    </source>
</evidence>
<dbReference type="WBParaSite" id="ACAC_0001444801-mRNA-1">
    <property type="protein sequence ID" value="ACAC_0001444801-mRNA-1"/>
    <property type="gene ID" value="ACAC_0001444801"/>
</dbReference>
<dbReference type="GO" id="GO:0005524">
    <property type="term" value="F:ATP binding"/>
    <property type="evidence" value="ECO:0007669"/>
    <property type="project" value="UniProtKB-KW"/>
</dbReference>
<reference evidence="6" key="2">
    <citation type="submission" date="2017-02" db="UniProtKB">
        <authorList>
            <consortium name="WormBaseParasite"/>
        </authorList>
    </citation>
    <scope>IDENTIFICATION</scope>
</reference>
<dbReference type="GO" id="GO:0070740">
    <property type="term" value="F:tubulin-glutamic acid ligase activity"/>
    <property type="evidence" value="ECO:0007669"/>
    <property type="project" value="TreeGrafter"/>
</dbReference>
<name>A0A0K0DRQ9_ANGCA</name>
<reference evidence="5" key="1">
    <citation type="submission" date="2012-09" db="EMBL/GenBank/DDBJ databases">
        <authorList>
            <person name="Martin A.A."/>
        </authorList>
    </citation>
    <scope>NUCLEOTIDE SEQUENCE</scope>
</reference>
<dbReference type="PROSITE" id="PS51221">
    <property type="entry name" value="TTL"/>
    <property type="match status" value="1"/>
</dbReference>
<dbReference type="SUPFAM" id="SSF56059">
    <property type="entry name" value="Glutathione synthetase ATP-binding domain-like"/>
    <property type="match status" value="1"/>
</dbReference>
<evidence type="ECO:0000256" key="1">
    <source>
        <dbReference type="ARBA" id="ARBA00006820"/>
    </source>
</evidence>
<dbReference type="InterPro" id="IPR004344">
    <property type="entry name" value="TTL/TTLL_fam"/>
</dbReference>
<dbReference type="Gene3D" id="3.30.470.20">
    <property type="entry name" value="ATP-grasp fold, B domain"/>
    <property type="match status" value="1"/>
</dbReference>
<evidence type="ECO:0000313" key="5">
    <source>
        <dbReference type="Proteomes" id="UP000035642"/>
    </source>
</evidence>
<dbReference type="AlphaFoldDB" id="A0A0K0DRQ9"/>
<keyword evidence="4" id="KW-0067">ATP-binding</keyword>
<protein>
    <submittedName>
        <fullName evidence="6">Tubulin tyrosine ligase-like family, member 2</fullName>
    </submittedName>
</protein>
<evidence type="ECO:0000256" key="2">
    <source>
        <dbReference type="ARBA" id="ARBA00022598"/>
    </source>
</evidence>
<keyword evidence="2" id="KW-0436">Ligase</keyword>
<dbReference type="PANTHER" id="PTHR12241:SF154">
    <property type="entry name" value="TUBULIN POLYGLUTAMYLASE TTLL11"/>
    <property type="match status" value="1"/>
</dbReference>
<sequence length="416" mass="47723">YPSGRDDNQPCDIYWCNVAHLDFSTVVKSPGSRVNKLPGMTELSKKVSLTHAISSMEKLFPQAYMFYPRSFFLPAHYEDLKTYWKQTLLRHKEHGRDEEPYFIVKPNEGAQGTGIYLINDLSQIKDPTMEQLEYVADPFLMKDQLKFDFRVYGVIKSLNPLSIYVSREGMARFCTMKYEKPAPSNFDNLFSHLTNYSLNKASQTYVHSNSLEDQVTGSKRLLSTVFYQMGVCGMKTKKLWHDVKLIVVKTVLAMVPELMIHYEHQFHRKRGPQCFQIVGFDIMVREDGSPVLLEVNASPSLSIEHSPHNNSRQKSIVDEVIKIPLVRDTLLLVTGQLLEATKLSSSTSQGNSRSTDDLKVLKMAKRPYLSEIFPNRYGCEVADLLFLDQMVYIFMQYANLRLSTTIGVLSLKRIIK</sequence>
<accession>A0A0K0DRQ9</accession>
<dbReference type="PANTHER" id="PTHR12241">
    <property type="entry name" value="TUBULIN POLYGLUTAMYLASE"/>
    <property type="match status" value="1"/>
</dbReference>
<keyword evidence="3" id="KW-0547">Nucleotide-binding</keyword>
<keyword evidence="5" id="KW-1185">Reference proteome</keyword>
<dbReference type="Pfam" id="PF03133">
    <property type="entry name" value="TTL"/>
    <property type="match status" value="1"/>
</dbReference>